<keyword evidence="2" id="KW-1185">Reference proteome</keyword>
<gene>
    <name evidence="1" type="ORF">SCP_0116370</name>
</gene>
<evidence type="ECO:0000313" key="1">
    <source>
        <dbReference type="EMBL" id="GBE78746.1"/>
    </source>
</evidence>
<dbReference type="RefSeq" id="XP_027609659.1">
    <property type="nucleotide sequence ID" value="XM_027753858.1"/>
</dbReference>
<sequence>MFHVHSGTRFTPSGAEDVFSSPRTVKFHCYSYRPRGRFDACFRQLIWTAEKPSKKFYIPQECFDIIFLQDKIAVLCASGLKIVTLDDLQIVSMPDFEDPHLVAIYRRYDSHRPLGIFHE</sequence>
<proteinExistence type="predicted"/>
<comment type="caution">
    <text evidence="1">The sequence shown here is derived from an EMBL/GenBank/DDBJ whole genome shotgun (WGS) entry which is preliminary data.</text>
</comment>
<dbReference type="InParanoid" id="A0A401G984"/>
<protein>
    <submittedName>
        <fullName evidence="1">Uncharacterized protein</fullName>
    </submittedName>
</protein>
<name>A0A401G984_9APHY</name>
<dbReference type="EMBL" id="BFAD01000001">
    <property type="protein sequence ID" value="GBE78746.1"/>
    <property type="molecule type" value="Genomic_DNA"/>
</dbReference>
<dbReference type="PANTHER" id="PTHR46572">
    <property type="entry name" value="RHO1 GDP-GTP EXCHANGE PROTEIN 1-RELATED"/>
    <property type="match status" value="1"/>
</dbReference>
<dbReference type="PANTHER" id="PTHR46572:SF1">
    <property type="entry name" value="RHO1 GUANINE NUCLEOTIDE EXCHANGE FACTOR TUS1"/>
    <property type="match status" value="1"/>
</dbReference>
<evidence type="ECO:0000313" key="2">
    <source>
        <dbReference type="Proteomes" id="UP000287166"/>
    </source>
</evidence>
<organism evidence="1 2">
    <name type="scientific">Sparassis crispa</name>
    <dbReference type="NCBI Taxonomy" id="139825"/>
    <lineage>
        <taxon>Eukaryota</taxon>
        <taxon>Fungi</taxon>
        <taxon>Dikarya</taxon>
        <taxon>Basidiomycota</taxon>
        <taxon>Agaricomycotina</taxon>
        <taxon>Agaricomycetes</taxon>
        <taxon>Polyporales</taxon>
        <taxon>Sparassidaceae</taxon>
        <taxon>Sparassis</taxon>
    </lineage>
</organism>
<dbReference type="STRING" id="139825.A0A401G984"/>
<dbReference type="InterPro" id="IPR052233">
    <property type="entry name" value="Rho-type_GEFs"/>
</dbReference>
<dbReference type="GeneID" id="38775663"/>
<reference evidence="1 2" key="1">
    <citation type="journal article" date="2018" name="Sci. Rep.">
        <title>Genome sequence of the cauliflower mushroom Sparassis crispa (Hanabiratake) and its association with beneficial usage.</title>
        <authorList>
            <person name="Kiyama R."/>
            <person name="Furutani Y."/>
            <person name="Kawaguchi K."/>
            <person name="Nakanishi T."/>
        </authorList>
    </citation>
    <scope>NUCLEOTIDE SEQUENCE [LARGE SCALE GENOMIC DNA]</scope>
</reference>
<dbReference type="AlphaFoldDB" id="A0A401G984"/>
<dbReference type="Proteomes" id="UP000287166">
    <property type="component" value="Unassembled WGS sequence"/>
</dbReference>
<accession>A0A401G984</accession>